<dbReference type="Proteomes" id="UP000183471">
    <property type="component" value="Unassembled WGS sequence"/>
</dbReference>
<keyword evidence="2" id="KW-1185">Reference proteome</keyword>
<reference evidence="1 2" key="1">
    <citation type="submission" date="2016-10" db="EMBL/GenBank/DDBJ databases">
        <authorList>
            <person name="Varghese N."/>
            <person name="Submissions S."/>
        </authorList>
    </citation>
    <scope>NUCLEOTIDE SEQUENCE [LARGE SCALE GENOMIC DNA]</scope>
    <source>
        <strain evidence="1 2">Nl1</strain>
    </source>
</reference>
<evidence type="ECO:0000313" key="2">
    <source>
        <dbReference type="Proteomes" id="UP000183471"/>
    </source>
</evidence>
<organism evidence="1 2">
    <name type="scientific">Nitrosospira multiformis</name>
    <dbReference type="NCBI Taxonomy" id="1231"/>
    <lineage>
        <taxon>Bacteria</taxon>
        <taxon>Pseudomonadati</taxon>
        <taxon>Pseudomonadota</taxon>
        <taxon>Betaproteobacteria</taxon>
        <taxon>Nitrosomonadales</taxon>
        <taxon>Nitrosomonadaceae</taxon>
        <taxon>Nitrosospira</taxon>
    </lineage>
</organism>
<accession>A0ABY0TDK1</accession>
<name>A0ABY0TDK1_9PROT</name>
<comment type="caution">
    <text evidence="1">The sequence shown here is derived from an EMBL/GenBank/DDBJ whole genome shotgun (WGS) entry which is preliminary data.</text>
</comment>
<sequence>MGPGNGPEILRPIDADKLHEAAQVIFIGTPYLQIINIGEPFDRRRHLAQLVILREGQNRDF</sequence>
<protein>
    <submittedName>
        <fullName evidence="1">Uncharacterized protein</fullName>
    </submittedName>
</protein>
<evidence type="ECO:0000313" key="1">
    <source>
        <dbReference type="EMBL" id="SDQ67039.1"/>
    </source>
</evidence>
<gene>
    <name evidence="1" type="ORF">SAMN05216402_1782</name>
</gene>
<dbReference type="EMBL" id="FNKY01000001">
    <property type="protein sequence ID" value="SDQ67039.1"/>
    <property type="molecule type" value="Genomic_DNA"/>
</dbReference>
<proteinExistence type="predicted"/>